<feature type="active site" description="Proton acceptor" evidence="9">
    <location>
        <position position="55"/>
    </location>
</feature>
<evidence type="ECO:0000256" key="10">
    <source>
        <dbReference type="RuleBase" id="RU003662"/>
    </source>
</evidence>
<protein>
    <recommendedName>
        <fullName evidence="9">Tryptophan synthase alpha chain</fullName>
        <ecNumber evidence="9">4.2.1.20</ecNumber>
    </recommendedName>
</protein>
<dbReference type="GO" id="GO:0004834">
    <property type="term" value="F:tryptophan synthase activity"/>
    <property type="evidence" value="ECO:0007669"/>
    <property type="project" value="UniProtKB-UniRule"/>
</dbReference>
<accession>A0A9D2BHM1</accession>
<evidence type="ECO:0000256" key="1">
    <source>
        <dbReference type="ARBA" id="ARBA00003365"/>
    </source>
</evidence>
<proteinExistence type="inferred from homology"/>
<dbReference type="AlphaFoldDB" id="A0A9D2BHM1"/>
<evidence type="ECO:0000313" key="11">
    <source>
        <dbReference type="EMBL" id="HIX76511.1"/>
    </source>
</evidence>
<sequence length="261" mass="28649">MSKIREAFTDRKVFIPFLTAGDPNLEKTAEYIQELEQAGAGLIEIGIPFSDPIAEGPVIQEADLRALSAGTTTDGIFDMVKGVRDKVKVPLVFMTYLNPVFHYGYEKFFARCRECGLDGIIIPDLPFEERDELLETANRNGIEVISLIAPTSKERIRTIAREAQGFIYLVSSMGVTGMRNEICTDLEGMIREIRAVTDTPVAVGFGIHTPEQARDIAVMADGVIVGSAIVKLIAQYKEHAGKDIFSYVRIMSAAVNGSQKG</sequence>
<dbReference type="InterPro" id="IPR018204">
    <property type="entry name" value="Trp_synthase_alpha_AS"/>
</dbReference>
<name>A0A9D2BHM1_9FIRM</name>
<evidence type="ECO:0000256" key="9">
    <source>
        <dbReference type="HAMAP-Rule" id="MF_00131"/>
    </source>
</evidence>
<gene>
    <name evidence="9 11" type="primary">trpA</name>
    <name evidence="11" type="ORF">H9734_02780</name>
</gene>
<dbReference type="InterPro" id="IPR013785">
    <property type="entry name" value="Aldolase_TIM"/>
</dbReference>
<dbReference type="CDD" id="cd04724">
    <property type="entry name" value="Tryptophan_synthase_alpha"/>
    <property type="match status" value="1"/>
</dbReference>
<evidence type="ECO:0000256" key="6">
    <source>
        <dbReference type="ARBA" id="ARBA00023141"/>
    </source>
</evidence>
<evidence type="ECO:0000256" key="4">
    <source>
        <dbReference type="ARBA" id="ARBA00022605"/>
    </source>
</evidence>
<dbReference type="FunFam" id="3.20.20.70:FF:000037">
    <property type="entry name" value="Tryptophan synthase alpha chain"/>
    <property type="match status" value="1"/>
</dbReference>
<comment type="function">
    <text evidence="1 9">The alpha subunit is responsible for the aldol cleavage of indoleglycerol phosphate to indole and glyceraldehyde 3-phosphate.</text>
</comment>
<feature type="active site" description="Proton acceptor" evidence="9">
    <location>
        <position position="44"/>
    </location>
</feature>
<comment type="caution">
    <text evidence="11">The sequence shown here is derived from an EMBL/GenBank/DDBJ whole genome shotgun (WGS) entry which is preliminary data.</text>
</comment>
<dbReference type="InterPro" id="IPR002028">
    <property type="entry name" value="Trp_synthase_suA"/>
</dbReference>
<keyword evidence="4 9" id="KW-0028">Amino-acid biosynthesis</keyword>
<dbReference type="EMBL" id="DXEK01000045">
    <property type="protein sequence ID" value="HIX76511.1"/>
    <property type="molecule type" value="Genomic_DNA"/>
</dbReference>
<dbReference type="InterPro" id="IPR011060">
    <property type="entry name" value="RibuloseP-bd_barrel"/>
</dbReference>
<dbReference type="PANTHER" id="PTHR43406:SF1">
    <property type="entry name" value="TRYPTOPHAN SYNTHASE ALPHA CHAIN, CHLOROPLASTIC"/>
    <property type="match status" value="1"/>
</dbReference>
<comment type="subunit">
    <text evidence="3 9">Tetramer of two alpha and two beta chains.</text>
</comment>
<dbReference type="Gene3D" id="3.20.20.70">
    <property type="entry name" value="Aldolase class I"/>
    <property type="match status" value="1"/>
</dbReference>
<dbReference type="NCBIfam" id="TIGR00262">
    <property type="entry name" value="trpA"/>
    <property type="match status" value="1"/>
</dbReference>
<reference evidence="11" key="2">
    <citation type="submission" date="2021-04" db="EMBL/GenBank/DDBJ databases">
        <authorList>
            <person name="Gilroy R."/>
        </authorList>
    </citation>
    <scope>NUCLEOTIDE SEQUENCE</scope>
    <source>
        <strain evidence="11">CHK183-1962</strain>
    </source>
</reference>
<dbReference type="EC" id="4.2.1.20" evidence="9"/>
<evidence type="ECO:0000313" key="12">
    <source>
        <dbReference type="Proteomes" id="UP000886890"/>
    </source>
</evidence>
<evidence type="ECO:0000256" key="7">
    <source>
        <dbReference type="ARBA" id="ARBA00023239"/>
    </source>
</evidence>
<evidence type="ECO:0000256" key="3">
    <source>
        <dbReference type="ARBA" id="ARBA00011270"/>
    </source>
</evidence>
<comment type="catalytic activity">
    <reaction evidence="8 9">
        <text>(1S,2R)-1-C-(indol-3-yl)glycerol 3-phosphate + L-serine = D-glyceraldehyde 3-phosphate + L-tryptophan + H2O</text>
        <dbReference type="Rhea" id="RHEA:10532"/>
        <dbReference type="ChEBI" id="CHEBI:15377"/>
        <dbReference type="ChEBI" id="CHEBI:33384"/>
        <dbReference type="ChEBI" id="CHEBI:57912"/>
        <dbReference type="ChEBI" id="CHEBI:58866"/>
        <dbReference type="ChEBI" id="CHEBI:59776"/>
        <dbReference type="EC" id="4.2.1.20"/>
    </reaction>
</comment>
<organism evidence="11 12">
    <name type="scientific">Candidatus Fusicatenibacter merdavium</name>
    <dbReference type="NCBI Taxonomy" id="2838600"/>
    <lineage>
        <taxon>Bacteria</taxon>
        <taxon>Bacillati</taxon>
        <taxon>Bacillota</taxon>
        <taxon>Clostridia</taxon>
        <taxon>Lachnospirales</taxon>
        <taxon>Lachnospiraceae</taxon>
        <taxon>Fusicatenibacter</taxon>
    </lineage>
</organism>
<dbReference type="SUPFAM" id="SSF51366">
    <property type="entry name" value="Ribulose-phoshate binding barrel"/>
    <property type="match status" value="1"/>
</dbReference>
<keyword evidence="5 9" id="KW-0822">Tryptophan biosynthesis</keyword>
<dbReference type="PANTHER" id="PTHR43406">
    <property type="entry name" value="TRYPTOPHAN SYNTHASE, ALPHA CHAIN"/>
    <property type="match status" value="1"/>
</dbReference>
<comment type="pathway">
    <text evidence="2 9">Amino-acid biosynthesis; L-tryptophan biosynthesis; L-tryptophan from chorismate: step 5/5.</text>
</comment>
<keyword evidence="6 9" id="KW-0057">Aromatic amino acid biosynthesis</keyword>
<dbReference type="Proteomes" id="UP000886890">
    <property type="component" value="Unassembled WGS sequence"/>
</dbReference>
<dbReference type="Pfam" id="PF00290">
    <property type="entry name" value="Trp_syntA"/>
    <property type="match status" value="1"/>
</dbReference>
<evidence type="ECO:0000256" key="8">
    <source>
        <dbReference type="ARBA" id="ARBA00049047"/>
    </source>
</evidence>
<reference evidence="11" key="1">
    <citation type="journal article" date="2021" name="PeerJ">
        <title>Extensive microbial diversity within the chicken gut microbiome revealed by metagenomics and culture.</title>
        <authorList>
            <person name="Gilroy R."/>
            <person name="Ravi A."/>
            <person name="Getino M."/>
            <person name="Pursley I."/>
            <person name="Horton D.L."/>
            <person name="Alikhan N.F."/>
            <person name="Baker D."/>
            <person name="Gharbi K."/>
            <person name="Hall N."/>
            <person name="Watson M."/>
            <person name="Adriaenssens E.M."/>
            <person name="Foster-Nyarko E."/>
            <person name="Jarju S."/>
            <person name="Secka A."/>
            <person name="Antonio M."/>
            <person name="Oren A."/>
            <person name="Chaudhuri R.R."/>
            <person name="La Ragione R."/>
            <person name="Hildebrand F."/>
            <person name="Pallen M.J."/>
        </authorList>
    </citation>
    <scope>NUCLEOTIDE SEQUENCE</scope>
    <source>
        <strain evidence="11">CHK183-1962</strain>
    </source>
</reference>
<dbReference type="PROSITE" id="PS00167">
    <property type="entry name" value="TRP_SYNTHASE_ALPHA"/>
    <property type="match status" value="1"/>
</dbReference>
<evidence type="ECO:0000256" key="5">
    <source>
        <dbReference type="ARBA" id="ARBA00022822"/>
    </source>
</evidence>
<evidence type="ECO:0000256" key="2">
    <source>
        <dbReference type="ARBA" id="ARBA00004733"/>
    </source>
</evidence>
<comment type="similarity">
    <text evidence="9 10">Belongs to the TrpA family.</text>
</comment>
<dbReference type="GO" id="GO:0005829">
    <property type="term" value="C:cytosol"/>
    <property type="evidence" value="ECO:0007669"/>
    <property type="project" value="TreeGrafter"/>
</dbReference>
<keyword evidence="7 9" id="KW-0456">Lyase</keyword>
<dbReference type="HAMAP" id="MF_00131">
    <property type="entry name" value="Trp_synth_alpha"/>
    <property type="match status" value="1"/>
</dbReference>